<dbReference type="AlphaFoldDB" id="A0A1V4HIK5"/>
<keyword evidence="2" id="KW-0812">Transmembrane</keyword>
<feature type="domain" description="Serine aminopeptidase S33" evidence="3">
    <location>
        <begin position="67"/>
        <end position="166"/>
    </location>
</feature>
<accession>A0A1V4HIK5</accession>
<dbReference type="PROSITE" id="PS51257">
    <property type="entry name" value="PROKAR_LIPOPROTEIN"/>
    <property type="match status" value="1"/>
</dbReference>
<dbReference type="STRING" id="1469647.BC351_27680"/>
<dbReference type="SUPFAM" id="SSF53474">
    <property type="entry name" value="alpha/beta-Hydrolases"/>
    <property type="match status" value="1"/>
</dbReference>
<comment type="caution">
    <text evidence="4">The sequence shown here is derived from an EMBL/GenBank/DDBJ whole genome shotgun (WGS) entry which is preliminary data.</text>
</comment>
<feature type="transmembrane region" description="Helical" evidence="2">
    <location>
        <begin position="375"/>
        <end position="396"/>
    </location>
</feature>
<feature type="transmembrane region" description="Helical" evidence="2">
    <location>
        <begin position="601"/>
        <end position="623"/>
    </location>
</feature>
<dbReference type="Gene3D" id="3.40.50.1820">
    <property type="entry name" value="alpha/beta hydrolase"/>
    <property type="match status" value="1"/>
</dbReference>
<keyword evidence="1" id="KW-0378">Hydrolase</keyword>
<dbReference type="Proteomes" id="UP000190626">
    <property type="component" value="Unassembled WGS sequence"/>
</dbReference>
<feature type="transmembrane region" description="Helical" evidence="2">
    <location>
        <begin position="429"/>
        <end position="449"/>
    </location>
</feature>
<feature type="transmembrane region" description="Helical" evidence="2">
    <location>
        <begin position="333"/>
        <end position="355"/>
    </location>
</feature>
<evidence type="ECO:0000313" key="5">
    <source>
        <dbReference type="Proteomes" id="UP000190626"/>
    </source>
</evidence>
<evidence type="ECO:0000259" key="3">
    <source>
        <dbReference type="Pfam" id="PF12146"/>
    </source>
</evidence>
<sequence>MANKGFFAKPISILLSLLLILISCFVGSSVQTDGGNVKISDIRFAGDNGNILSALLYKPAKIDPKKPLPAVLTMHGYINSREVQDAFNIEFARRGYVVLSMDMEGHGYSEQSALDPTQRGSLAALSYLRNLAFVDKTKIALEGHSMGGWSLLSAAGAKPEWVHTVIQEGSSPETFGTPKVLADTPFNYAIVFSKYDEFAPLMWEVPKGPMIVNTDKLKNAFGTKEAVIPDKLYGSFENKSARILYQPPVIHPGDHWSKEAVGNAIDFLQKAIPAPTPKDPSNQVWKTKEYATFAALIGAFMLLISVAGNMLRTNYFRAIAGPVPAFKGMTSKASWIIGGLIATAIPAATFFQFQTWGSKWLPAGSFWPQSLTNGFVIWVLFNAVIAVVLFAAWHLFSNRKQGAEMVHYGVSFSVKGYAMNLRALGKSGLLALYSVGIVYGVTLVIDAAFHLDFRIWVMALKPMNWEQFVIMLKYIIPFLIYFLANGLVLHGQLRMKESTSEAKTAWKWFFGSAAINTIGIISLILIHYIPLFTNGVIYWPAQALLGIVAFQFVPVNVIVSLISTYFFRKTGTIYAGAIANTLLITWYIVAGQAVQYVGAPVSNAGSISIVILSTVVLAAFLLLKSKAVGSKVISMKG</sequence>
<feature type="transmembrane region" description="Helical" evidence="2">
    <location>
        <begin position="536"/>
        <end position="559"/>
    </location>
</feature>
<feature type="transmembrane region" description="Helical" evidence="2">
    <location>
        <begin position="290"/>
        <end position="312"/>
    </location>
</feature>
<dbReference type="PANTHER" id="PTHR22946">
    <property type="entry name" value="DIENELACTONE HYDROLASE DOMAIN-CONTAINING PROTEIN-RELATED"/>
    <property type="match status" value="1"/>
</dbReference>
<proteinExistence type="predicted"/>
<gene>
    <name evidence="4" type="ORF">BC351_27680</name>
</gene>
<dbReference type="GO" id="GO:0052689">
    <property type="term" value="F:carboxylic ester hydrolase activity"/>
    <property type="evidence" value="ECO:0007669"/>
    <property type="project" value="UniProtKB-ARBA"/>
</dbReference>
<dbReference type="InterPro" id="IPR022742">
    <property type="entry name" value="Hydrolase_4"/>
</dbReference>
<keyword evidence="2" id="KW-1133">Transmembrane helix</keyword>
<protein>
    <recommendedName>
        <fullName evidence="3">Serine aminopeptidase S33 domain-containing protein</fullName>
    </recommendedName>
</protein>
<feature type="transmembrane region" description="Helical" evidence="2">
    <location>
        <begin position="508"/>
        <end position="530"/>
    </location>
</feature>
<keyword evidence="2" id="KW-0472">Membrane</keyword>
<dbReference type="RefSeq" id="WP_079414183.1">
    <property type="nucleotide sequence ID" value="NZ_MBTG01000015.1"/>
</dbReference>
<dbReference type="InterPro" id="IPR029058">
    <property type="entry name" value="AB_hydrolase_fold"/>
</dbReference>
<evidence type="ECO:0000256" key="2">
    <source>
        <dbReference type="SAM" id="Phobius"/>
    </source>
</evidence>
<dbReference type="EMBL" id="MBTG01000015">
    <property type="protein sequence ID" value="OPH56720.1"/>
    <property type="molecule type" value="Genomic_DNA"/>
</dbReference>
<feature type="transmembrane region" description="Helical" evidence="2">
    <location>
        <begin position="469"/>
        <end position="488"/>
    </location>
</feature>
<dbReference type="PANTHER" id="PTHR22946:SF9">
    <property type="entry name" value="POLYKETIDE TRANSFERASE AF380"/>
    <property type="match status" value="1"/>
</dbReference>
<dbReference type="OrthoDB" id="9780269at2"/>
<dbReference type="InterPro" id="IPR050261">
    <property type="entry name" value="FrsA_esterase"/>
</dbReference>
<evidence type="ECO:0000256" key="1">
    <source>
        <dbReference type="ARBA" id="ARBA00022801"/>
    </source>
</evidence>
<organism evidence="4 5">
    <name type="scientific">Paenibacillus ferrarius</name>
    <dbReference type="NCBI Taxonomy" id="1469647"/>
    <lineage>
        <taxon>Bacteria</taxon>
        <taxon>Bacillati</taxon>
        <taxon>Bacillota</taxon>
        <taxon>Bacilli</taxon>
        <taxon>Bacillales</taxon>
        <taxon>Paenibacillaceae</taxon>
        <taxon>Paenibacillus</taxon>
    </lineage>
</organism>
<keyword evidence="5" id="KW-1185">Reference proteome</keyword>
<name>A0A1V4HIK5_9BACL</name>
<feature type="transmembrane region" description="Helical" evidence="2">
    <location>
        <begin position="571"/>
        <end position="589"/>
    </location>
</feature>
<dbReference type="Pfam" id="PF12146">
    <property type="entry name" value="Hydrolase_4"/>
    <property type="match status" value="1"/>
</dbReference>
<evidence type="ECO:0000313" key="4">
    <source>
        <dbReference type="EMBL" id="OPH56720.1"/>
    </source>
</evidence>
<reference evidence="5" key="1">
    <citation type="submission" date="2016-07" db="EMBL/GenBank/DDBJ databases">
        <authorList>
            <person name="Florea S."/>
            <person name="Webb J.S."/>
            <person name="Jaromczyk J."/>
            <person name="Schardl C.L."/>
        </authorList>
    </citation>
    <scope>NUCLEOTIDE SEQUENCE [LARGE SCALE GENOMIC DNA]</scope>
    <source>
        <strain evidence="5">CY1</strain>
    </source>
</reference>